<dbReference type="InterPro" id="IPR003661">
    <property type="entry name" value="HisK_dim/P_dom"/>
</dbReference>
<evidence type="ECO:0000259" key="5">
    <source>
        <dbReference type="PROSITE" id="PS50110"/>
    </source>
</evidence>
<sequence>MATLASLETSPSKVNSIRERELYRYFQPPESPKQQETLSVHAASSPNTTLTALAQLCALRLHAKRAMISVIDREKQYFVAESTKTLDLVNNSKSEEEGDGLWFGCGTVDKSGRLCEKTIELPPSLACSPSVLTVTDLSKDERFNRLPFVTGPPYFRFYAGTPLTTNKGVNIGSLFILDDVARPQLSNDHELFLATIAQTVIKHMEITMEADERKKVMRLSLGMNAFVEGKSRLVLDDLTHKMGMAHKNCSNSDGGLTKKRTDSGNKPLMSNNGTHSDQDSSQEDSDFGKTSRNVDTGHRMTFARAANILCESLEIRERGGVVYFDATSRHGTETRDSHDRKSQRPAEIVSYSTPESDLFLENQPSETKSFKPVDETLLHSLLARYPRGKLWSFDRDGSLSSSEEEPLSPRERTKSEGSRQIRANRKQIEAVLLQQHFPGVRQLIFSGLWDASSSRWFTGGFAWTTSSRQIFSRETELSFFMAFGNSVMAEVSRLASIAADRQKADFIGSISHEFRSPLHGILASAEFLADTEADAFQSSLVDTISSCGRTLLDTINHILDYSKINSFERNWRNVRKPGSRARGAANRRIADKEAPPMMNIYATVDVAAVTEEVVEGVYAGQIYQDISSTEATDFSNGAKAEALDRGIHVGNQSRVNKASAAKAVEVILDIAHENYVFTTQPGALKRVIMNIFGNALKYTQKGSIVVKLALGPSNHDAMEDTERILEIKVIDTGRGISSEYLRTSLYNPFCQEDVLASGTGLGLSIVKSILTMLRGTIDVQSEVGKGTDITIRVPLSRVPGTDTPVSTPSTDVSVDGTSQDDSMRILQADYQASTIALYAFHSTEFPSEMTEVGRTIKTCIEDWFGLRACLSLSELTSKDIIVVDEKDLAELVTQNATPLPTVVICSNSTRSKAASRQNMPAVTEFVSKPFGPHKLAKALRLCLDKARDYHLGLTPVIPFSSGGHGSLKSEAGTAIPHLEHLTIETEDDLRPLRVQTNGILTASESDNAQMAIDHWNTGSSNDTIHGTLNDGQNFPFPDQSQQNQSETNPISPRSPVKENVAMRDRPMGDLTRRESRRPPLISRMTAPAVRTAFPHSLDQSFYDSSAITKHGETATFETETPLSDAAKAHVLNGTTSSSLTASNMALHNGETPNKTPKAQPQERNKRPPRLLLVDDNKINLRLLETYMRKRKYKLVDSAENGQLAVQAAESHEHGYDIIFMDISMPVLNGFEATRAIRDIEEARSHNRRDGHGPSPALIIALTGLASSRDQSEAFTSGVDLFMTKPVSFKEVGRLLDNWEAHGGVKPSEEEANGNAT</sequence>
<evidence type="ECO:0000256" key="1">
    <source>
        <dbReference type="ARBA" id="ARBA00022553"/>
    </source>
</evidence>
<dbReference type="EMBL" id="JACCJC010000054">
    <property type="protein sequence ID" value="KAF6231808.1"/>
    <property type="molecule type" value="Genomic_DNA"/>
</dbReference>
<dbReference type="InterPro" id="IPR004358">
    <property type="entry name" value="Sig_transdc_His_kin-like_C"/>
</dbReference>
<dbReference type="PROSITE" id="PS50109">
    <property type="entry name" value="HIS_KIN"/>
    <property type="match status" value="1"/>
</dbReference>
<comment type="caution">
    <text evidence="6">The sequence shown here is derived from an EMBL/GenBank/DDBJ whole genome shotgun (WGS) entry which is preliminary data.</text>
</comment>
<dbReference type="FunFam" id="1.10.287.130:FF:000023">
    <property type="entry name" value="Sensor histidine kinase/response regulator, putative"/>
    <property type="match status" value="1"/>
</dbReference>
<dbReference type="SUPFAM" id="SSF55781">
    <property type="entry name" value="GAF domain-like"/>
    <property type="match status" value="1"/>
</dbReference>
<feature type="region of interest" description="Disordered" evidence="3">
    <location>
        <begin position="246"/>
        <end position="294"/>
    </location>
</feature>
<dbReference type="CDD" id="cd17546">
    <property type="entry name" value="REC_hyHK_CKI1_RcsC-like"/>
    <property type="match status" value="1"/>
</dbReference>
<feature type="compositionally biased region" description="Basic and acidic residues" evidence="3">
    <location>
        <begin position="1060"/>
        <end position="1077"/>
    </location>
</feature>
<proteinExistence type="predicted"/>
<feature type="compositionally biased region" description="Polar residues" evidence="3">
    <location>
        <begin position="1144"/>
        <end position="1158"/>
    </location>
</feature>
<dbReference type="InterPro" id="IPR001789">
    <property type="entry name" value="Sig_transdc_resp-reg_receiver"/>
</dbReference>
<feature type="modified residue" description="4-aspartylphosphate" evidence="2">
    <location>
        <position position="1221"/>
    </location>
</feature>
<keyword evidence="7" id="KW-1185">Reference proteome</keyword>
<dbReference type="InterPro" id="IPR036890">
    <property type="entry name" value="HATPase_C_sf"/>
</dbReference>
<reference evidence="6 7" key="1">
    <citation type="journal article" date="2020" name="Genomics">
        <title>Complete, high-quality genomes from long-read metagenomic sequencing of two wolf lichen thalli reveals enigmatic genome architecture.</title>
        <authorList>
            <person name="McKenzie S.K."/>
            <person name="Walston R.F."/>
            <person name="Allen J.L."/>
        </authorList>
    </citation>
    <scope>NUCLEOTIDE SEQUENCE [LARGE SCALE GENOMIC DNA]</scope>
    <source>
        <strain evidence="6">WasteWater2</strain>
    </source>
</reference>
<dbReference type="Pfam" id="PF02518">
    <property type="entry name" value="HATPase_c"/>
    <property type="match status" value="1"/>
</dbReference>
<feature type="domain" description="Histidine kinase" evidence="4">
    <location>
        <begin position="509"/>
        <end position="797"/>
    </location>
</feature>
<dbReference type="Gene3D" id="1.10.287.130">
    <property type="match status" value="1"/>
</dbReference>
<feature type="compositionally biased region" description="Polar residues" evidence="3">
    <location>
        <begin position="1018"/>
        <end position="1051"/>
    </location>
</feature>
<dbReference type="PANTHER" id="PTHR43719">
    <property type="entry name" value="TWO-COMPONENT HISTIDINE KINASE"/>
    <property type="match status" value="1"/>
</dbReference>
<dbReference type="SUPFAM" id="SSF47384">
    <property type="entry name" value="Homodimeric domain of signal transducing histidine kinase"/>
    <property type="match status" value="1"/>
</dbReference>
<protein>
    <submittedName>
        <fullName evidence="6">Uncharacterized protein</fullName>
    </submittedName>
</protein>
<evidence type="ECO:0000256" key="3">
    <source>
        <dbReference type="SAM" id="MobiDB-lite"/>
    </source>
</evidence>
<dbReference type="SMART" id="SM00388">
    <property type="entry name" value="HisKA"/>
    <property type="match status" value="1"/>
</dbReference>
<dbReference type="InterPro" id="IPR011006">
    <property type="entry name" value="CheY-like_superfamily"/>
</dbReference>
<keyword evidence="1 2" id="KW-0597">Phosphoprotein</keyword>
<feature type="region of interest" description="Disordered" evidence="3">
    <location>
        <begin position="1018"/>
        <end position="1084"/>
    </location>
</feature>
<feature type="compositionally biased region" description="Basic and acidic residues" evidence="3">
    <location>
        <begin position="329"/>
        <end position="344"/>
    </location>
</feature>
<dbReference type="InterPro" id="IPR005467">
    <property type="entry name" value="His_kinase_dom"/>
</dbReference>
<evidence type="ECO:0000259" key="4">
    <source>
        <dbReference type="PROSITE" id="PS50109"/>
    </source>
</evidence>
<feature type="compositionally biased region" description="Basic and acidic residues" evidence="3">
    <location>
        <begin position="407"/>
        <end position="419"/>
    </location>
</feature>
<evidence type="ECO:0000313" key="6">
    <source>
        <dbReference type="EMBL" id="KAF6231808.1"/>
    </source>
</evidence>
<feature type="domain" description="Response regulatory" evidence="5">
    <location>
        <begin position="1169"/>
        <end position="1299"/>
    </location>
</feature>
<evidence type="ECO:0000256" key="2">
    <source>
        <dbReference type="PROSITE-ProRule" id="PRU00169"/>
    </source>
</evidence>
<evidence type="ECO:0000313" key="7">
    <source>
        <dbReference type="Proteomes" id="UP000578531"/>
    </source>
</evidence>
<dbReference type="CDD" id="cd00082">
    <property type="entry name" value="HisKA"/>
    <property type="match status" value="1"/>
</dbReference>
<dbReference type="Proteomes" id="UP000578531">
    <property type="component" value="Unassembled WGS sequence"/>
</dbReference>
<dbReference type="Pfam" id="PF00072">
    <property type="entry name" value="Response_reg"/>
    <property type="match status" value="1"/>
</dbReference>
<dbReference type="SMART" id="SM00387">
    <property type="entry name" value="HATPase_c"/>
    <property type="match status" value="1"/>
</dbReference>
<dbReference type="SUPFAM" id="SSF55874">
    <property type="entry name" value="ATPase domain of HSP90 chaperone/DNA topoisomerase II/histidine kinase"/>
    <property type="match status" value="1"/>
</dbReference>
<dbReference type="PANTHER" id="PTHR43719:SF72">
    <property type="entry name" value="HISTIDINE KINASE_RESPONSE REGULATOR, PUTATIVE (AFU_ORTHOLOGUE AFUA_8G06140)-RELATED"/>
    <property type="match status" value="1"/>
</dbReference>
<dbReference type="GeneID" id="59291757"/>
<feature type="region of interest" description="Disordered" evidence="3">
    <location>
        <begin position="395"/>
        <end position="421"/>
    </location>
</feature>
<feature type="compositionally biased region" description="Polar residues" evidence="3">
    <location>
        <begin position="803"/>
        <end position="817"/>
    </location>
</feature>
<feature type="region of interest" description="Disordered" evidence="3">
    <location>
        <begin position="797"/>
        <end position="817"/>
    </location>
</feature>
<dbReference type="PRINTS" id="PR00344">
    <property type="entry name" value="BCTRLSENSOR"/>
</dbReference>
<feature type="region of interest" description="Disordered" evidence="3">
    <location>
        <begin position="329"/>
        <end position="355"/>
    </location>
</feature>
<dbReference type="RefSeq" id="XP_037161240.1">
    <property type="nucleotide sequence ID" value="XM_037311996.1"/>
</dbReference>
<dbReference type="GO" id="GO:0000155">
    <property type="term" value="F:phosphorelay sensor kinase activity"/>
    <property type="evidence" value="ECO:0007669"/>
    <property type="project" value="InterPro"/>
</dbReference>
<name>A0A8H6FNQ4_9LECA</name>
<dbReference type="InterPro" id="IPR003594">
    <property type="entry name" value="HATPase_dom"/>
</dbReference>
<dbReference type="Gene3D" id="3.40.50.2300">
    <property type="match status" value="1"/>
</dbReference>
<dbReference type="SUPFAM" id="SSF52172">
    <property type="entry name" value="CheY-like"/>
    <property type="match status" value="1"/>
</dbReference>
<dbReference type="PROSITE" id="PS50110">
    <property type="entry name" value="RESPONSE_REGULATORY"/>
    <property type="match status" value="1"/>
</dbReference>
<gene>
    <name evidence="6" type="ORF">HO173_010110</name>
</gene>
<dbReference type="OrthoDB" id="303614at2759"/>
<organism evidence="6 7">
    <name type="scientific">Letharia columbiana</name>
    <dbReference type="NCBI Taxonomy" id="112416"/>
    <lineage>
        <taxon>Eukaryota</taxon>
        <taxon>Fungi</taxon>
        <taxon>Dikarya</taxon>
        <taxon>Ascomycota</taxon>
        <taxon>Pezizomycotina</taxon>
        <taxon>Lecanoromycetes</taxon>
        <taxon>OSLEUM clade</taxon>
        <taxon>Lecanoromycetidae</taxon>
        <taxon>Lecanorales</taxon>
        <taxon>Lecanorineae</taxon>
        <taxon>Parmeliaceae</taxon>
        <taxon>Letharia</taxon>
    </lineage>
</organism>
<accession>A0A8H6FNQ4</accession>
<dbReference type="Gene3D" id="3.30.565.10">
    <property type="entry name" value="Histidine kinase-like ATPase, C-terminal domain"/>
    <property type="match status" value="1"/>
</dbReference>
<dbReference type="InterPro" id="IPR029016">
    <property type="entry name" value="GAF-like_dom_sf"/>
</dbReference>
<dbReference type="Pfam" id="PF00512">
    <property type="entry name" value="HisKA"/>
    <property type="match status" value="1"/>
</dbReference>
<dbReference type="FunFam" id="3.30.450.40:FF:000083">
    <property type="entry name" value="Sensor histidine kinase/response regulator, putative (AFU_orthologue AFUA_4G00660)"/>
    <property type="match status" value="1"/>
</dbReference>
<dbReference type="SMART" id="SM00448">
    <property type="entry name" value="REC"/>
    <property type="match status" value="1"/>
</dbReference>
<dbReference type="InterPro" id="IPR050956">
    <property type="entry name" value="2C_system_His_kinase"/>
</dbReference>
<feature type="region of interest" description="Disordered" evidence="3">
    <location>
        <begin position="1144"/>
        <end position="1169"/>
    </location>
</feature>
<dbReference type="InterPro" id="IPR036097">
    <property type="entry name" value="HisK_dim/P_sf"/>
</dbReference>
<dbReference type="Gene3D" id="3.30.450.40">
    <property type="match status" value="1"/>
</dbReference>